<organism evidence="3 4">
    <name type="scientific">Sediminicola luteus</name>
    <dbReference type="NCBI Taxonomy" id="319238"/>
    <lineage>
        <taxon>Bacteria</taxon>
        <taxon>Pseudomonadati</taxon>
        <taxon>Bacteroidota</taxon>
        <taxon>Flavobacteriia</taxon>
        <taxon>Flavobacteriales</taxon>
        <taxon>Flavobacteriaceae</taxon>
        <taxon>Sediminicola</taxon>
    </lineage>
</organism>
<feature type="signal peptide" evidence="1">
    <location>
        <begin position="1"/>
        <end position="21"/>
    </location>
</feature>
<keyword evidence="1" id="KW-0732">Signal</keyword>
<comment type="caution">
    <text evidence="3">The sequence shown here is derived from an EMBL/GenBank/DDBJ whole genome shotgun (WGS) entry which is preliminary data.</text>
</comment>
<sequence length="226" mass="24325">MRTIIALIAITLITWTASAQKEVTHELYKFSEVKAYDGITVKLIRSDVNKAVITGNDKSDVAFVNKSGRLKIRMELDNFLDGHNTTVMLYHTETLVLLDVNEKAKIVSDDVQRSTSLEMRAQEGGELKLQIESGKVDAKATTGGIVSLSGVSKVQDISVNTGGVVKNENLKTEQTNVSVNAGGTANVNATDIVDATVRAGGTINIYGNPKEVKETKFVGGNINSIQ</sequence>
<reference evidence="3 4" key="1">
    <citation type="submission" date="2024-07" db="EMBL/GenBank/DDBJ databases">
        <title>The genome sequence of type strain Sediminicola luteus GDMCC 1.2596T.</title>
        <authorList>
            <person name="Liu Y."/>
        </authorList>
    </citation>
    <scope>NUCLEOTIDE SEQUENCE [LARGE SCALE GENOMIC DNA]</scope>
    <source>
        <strain evidence="3 4">GDMCC 1.2596</strain>
    </source>
</reference>
<evidence type="ECO:0000259" key="2">
    <source>
        <dbReference type="Pfam" id="PF10988"/>
    </source>
</evidence>
<accession>A0ABV2TYZ3</accession>
<dbReference type="Gene3D" id="2.160.20.120">
    <property type="match status" value="1"/>
</dbReference>
<dbReference type="Pfam" id="PF10988">
    <property type="entry name" value="DUF2807"/>
    <property type="match status" value="1"/>
</dbReference>
<feature type="chain" id="PRO_5046947388" evidence="1">
    <location>
        <begin position="22"/>
        <end position="226"/>
    </location>
</feature>
<feature type="domain" description="Putative auto-transporter adhesin head GIN" evidence="2">
    <location>
        <begin position="30"/>
        <end position="209"/>
    </location>
</feature>
<evidence type="ECO:0000313" key="4">
    <source>
        <dbReference type="Proteomes" id="UP001549773"/>
    </source>
</evidence>
<dbReference type="EMBL" id="JBEWYP010000009">
    <property type="protein sequence ID" value="MET7030506.1"/>
    <property type="molecule type" value="Genomic_DNA"/>
</dbReference>
<dbReference type="RefSeq" id="WP_354619304.1">
    <property type="nucleotide sequence ID" value="NZ_JBEWYP010000009.1"/>
</dbReference>
<dbReference type="InterPro" id="IPR021255">
    <property type="entry name" value="DUF2807"/>
</dbReference>
<proteinExistence type="predicted"/>
<name>A0ABV2TYZ3_9FLAO</name>
<gene>
    <name evidence="3" type="ORF">ABXZ32_13945</name>
</gene>
<evidence type="ECO:0000313" key="3">
    <source>
        <dbReference type="EMBL" id="MET7030506.1"/>
    </source>
</evidence>
<keyword evidence="4" id="KW-1185">Reference proteome</keyword>
<dbReference type="Proteomes" id="UP001549773">
    <property type="component" value="Unassembled WGS sequence"/>
</dbReference>
<protein>
    <submittedName>
        <fullName evidence="3">Head GIN domain-containing protein</fullName>
    </submittedName>
</protein>
<evidence type="ECO:0000256" key="1">
    <source>
        <dbReference type="SAM" id="SignalP"/>
    </source>
</evidence>